<evidence type="ECO:0000313" key="3">
    <source>
        <dbReference type="EMBL" id="KAL3529756.1"/>
    </source>
</evidence>
<proteinExistence type="predicted"/>
<sequence>MVSQALSSLGVEKLVIPAVSELNETWTKVLGFVPLEESKRQEMKYMSMITFPGTDMLQKLLLKDQLTKEKITSATGLEISQPTSEDVKGDTSPIPDFDASCVV</sequence>
<evidence type="ECO:0000313" key="4">
    <source>
        <dbReference type="Proteomes" id="UP001630127"/>
    </source>
</evidence>
<comment type="caution">
    <text evidence="3">The sequence shown here is derived from an EMBL/GenBank/DDBJ whole genome shotgun (WGS) entry which is preliminary data.</text>
</comment>
<evidence type="ECO:0000259" key="2">
    <source>
        <dbReference type="Pfam" id="PF23209"/>
    </source>
</evidence>
<reference evidence="3 4" key="1">
    <citation type="submission" date="2024-11" db="EMBL/GenBank/DDBJ databases">
        <title>A near-complete genome assembly of Cinchona calisaya.</title>
        <authorList>
            <person name="Lian D.C."/>
            <person name="Zhao X.W."/>
            <person name="Wei L."/>
        </authorList>
    </citation>
    <scope>NUCLEOTIDE SEQUENCE [LARGE SCALE GENOMIC DNA]</scope>
    <source>
        <tissue evidence="3">Nenye</tissue>
    </source>
</reference>
<evidence type="ECO:0000256" key="1">
    <source>
        <dbReference type="SAM" id="MobiDB-lite"/>
    </source>
</evidence>
<feature type="region of interest" description="Disordered" evidence="1">
    <location>
        <begin position="77"/>
        <end position="103"/>
    </location>
</feature>
<dbReference type="InterPro" id="IPR056511">
    <property type="entry name" value="IDM1_C"/>
</dbReference>
<gene>
    <name evidence="3" type="ORF">ACH5RR_009078</name>
</gene>
<dbReference type="AlphaFoldDB" id="A0ABD3AD53"/>
<dbReference type="EMBL" id="JBJUIK010000004">
    <property type="protein sequence ID" value="KAL3529756.1"/>
    <property type="molecule type" value="Genomic_DNA"/>
</dbReference>
<organism evidence="3 4">
    <name type="scientific">Cinchona calisaya</name>
    <dbReference type="NCBI Taxonomy" id="153742"/>
    <lineage>
        <taxon>Eukaryota</taxon>
        <taxon>Viridiplantae</taxon>
        <taxon>Streptophyta</taxon>
        <taxon>Embryophyta</taxon>
        <taxon>Tracheophyta</taxon>
        <taxon>Spermatophyta</taxon>
        <taxon>Magnoliopsida</taxon>
        <taxon>eudicotyledons</taxon>
        <taxon>Gunneridae</taxon>
        <taxon>Pentapetalae</taxon>
        <taxon>asterids</taxon>
        <taxon>lamiids</taxon>
        <taxon>Gentianales</taxon>
        <taxon>Rubiaceae</taxon>
        <taxon>Cinchonoideae</taxon>
        <taxon>Cinchoneae</taxon>
        <taxon>Cinchona</taxon>
    </lineage>
</organism>
<dbReference type="InterPro" id="IPR042163">
    <property type="entry name" value="PHF12"/>
</dbReference>
<dbReference type="PANTHER" id="PTHR46309:SF1">
    <property type="entry name" value="PHD FINGER PROTEIN 12"/>
    <property type="match status" value="1"/>
</dbReference>
<accession>A0ABD3AD53</accession>
<protein>
    <recommendedName>
        <fullName evidence="2">Increased DNA methylation 1 C-terminal domain-containing protein</fullName>
    </recommendedName>
</protein>
<keyword evidence="4" id="KW-1185">Reference proteome</keyword>
<dbReference type="Proteomes" id="UP001630127">
    <property type="component" value="Unassembled WGS sequence"/>
</dbReference>
<dbReference type="Pfam" id="PF23209">
    <property type="entry name" value="IDM1_C"/>
    <property type="match status" value="1"/>
</dbReference>
<feature type="domain" description="Increased DNA methylation 1 C-terminal" evidence="2">
    <location>
        <begin position="2"/>
        <end position="59"/>
    </location>
</feature>
<dbReference type="PANTHER" id="PTHR46309">
    <property type="entry name" value="PHD FINGER PROTEIN 12"/>
    <property type="match status" value="1"/>
</dbReference>
<name>A0ABD3AD53_9GENT</name>